<organism evidence="6 7">
    <name type="scientific">Candidatus Gottesmanbacteria bacterium GW2011_GWB1_44_11c</name>
    <dbReference type="NCBI Taxonomy" id="1618447"/>
    <lineage>
        <taxon>Bacteria</taxon>
        <taxon>Candidatus Gottesmaniibacteriota</taxon>
    </lineage>
</organism>
<evidence type="ECO:0000256" key="4">
    <source>
        <dbReference type="SAM" id="Phobius"/>
    </source>
</evidence>
<sequence length="339" mass="39292">MKKGLVSIVIVNWNGMKWLHGCFTSLHTQDYKQFEIIFVDNNSDDISCEWVKKHYPKTTIIQNSENVGFSNANNIGYQKTKGEYILFLNNDVKVTEAFLSELVKEMAEDASVGGAQSKILLMDKPDTLDSIGAFLTPTGFLYHYGFGQKDIKKFDRRICLYTAKGACMLFRKQVLDAVLVDGNVFDPSYFAYFEETDLCHRIWLSGYSIIYVHASVVFHKMGATSSSMNSAFIQYHSFKNRISSYLKNLGIKALLMIVPIHVFLCIGFALYSFLRGRLQFSWSIIKAILWNIRNCKKTLQMRRYIQAHIRSMSDELLFRKIMRYPRISYYVSFVRDRKL</sequence>
<feature type="transmembrane region" description="Helical" evidence="4">
    <location>
        <begin position="253"/>
        <end position="274"/>
    </location>
</feature>
<dbReference type="EMBL" id="LCHM01000001">
    <property type="protein sequence ID" value="KKT39145.1"/>
    <property type="molecule type" value="Genomic_DNA"/>
</dbReference>
<accession>A0A0G1GWY8</accession>
<protein>
    <submittedName>
        <fullName evidence="6">Glycosyltransferase, group 2 family protein</fullName>
    </submittedName>
</protein>
<keyword evidence="4" id="KW-0472">Membrane</keyword>
<dbReference type="AlphaFoldDB" id="A0A0G1GWY8"/>
<dbReference type="Proteomes" id="UP000034617">
    <property type="component" value="Unassembled WGS sequence"/>
</dbReference>
<reference evidence="6 7" key="1">
    <citation type="journal article" date="2015" name="Nature">
        <title>rRNA introns, odd ribosomes, and small enigmatic genomes across a large radiation of phyla.</title>
        <authorList>
            <person name="Brown C.T."/>
            <person name="Hug L.A."/>
            <person name="Thomas B.C."/>
            <person name="Sharon I."/>
            <person name="Castelle C.J."/>
            <person name="Singh A."/>
            <person name="Wilkins M.J."/>
            <person name="Williams K.H."/>
            <person name="Banfield J.F."/>
        </authorList>
    </citation>
    <scope>NUCLEOTIDE SEQUENCE [LARGE SCALE GENOMIC DNA]</scope>
</reference>
<proteinExistence type="inferred from homology"/>
<dbReference type="PANTHER" id="PTHR43179:SF12">
    <property type="entry name" value="GALACTOFURANOSYLTRANSFERASE GLFT2"/>
    <property type="match status" value="1"/>
</dbReference>
<dbReference type="SUPFAM" id="SSF53448">
    <property type="entry name" value="Nucleotide-diphospho-sugar transferases"/>
    <property type="match status" value="1"/>
</dbReference>
<gene>
    <name evidence="6" type="ORF">UW22_C0001G0056</name>
</gene>
<feature type="domain" description="Glycosyltransferase 2-like" evidence="5">
    <location>
        <begin position="7"/>
        <end position="176"/>
    </location>
</feature>
<dbReference type="Gene3D" id="3.90.550.10">
    <property type="entry name" value="Spore Coat Polysaccharide Biosynthesis Protein SpsA, Chain A"/>
    <property type="match status" value="1"/>
</dbReference>
<keyword evidence="3 6" id="KW-0808">Transferase</keyword>
<keyword evidence="4" id="KW-0812">Transmembrane</keyword>
<evidence type="ECO:0000256" key="1">
    <source>
        <dbReference type="ARBA" id="ARBA00006739"/>
    </source>
</evidence>
<evidence type="ECO:0000256" key="2">
    <source>
        <dbReference type="ARBA" id="ARBA00022676"/>
    </source>
</evidence>
<evidence type="ECO:0000256" key="3">
    <source>
        <dbReference type="ARBA" id="ARBA00022679"/>
    </source>
</evidence>
<dbReference type="Pfam" id="PF00535">
    <property type="entry name" value="Glycos_transf_2"/>
    <property type="match status" value="1"/>
</dbReference>
<comment type="similarity">
    <text evidence="1">Belongs to the glycosyltransferase 2 family.</text>
</comment>
<keyword evidence="2" id="KW-0328">Glycosyltransferase</keyword>
<evidence type="ECO:0000313" key="7">
    <source>
        <dbReference type="Proteomes" id="UP000034617"/>
    </source>
</evidence>
<dbReference type="InterPro" id="IPR029044">
    <property type="entry name" value="Nucleotide-diphossugar_trans"/>
</dbReference>
<name>A0A0G1GWY8_9BACT</name>
<dbReference type="PANTHER" id="PTHR43179">
    <property type="entry name" value="RHAMNOSYLTRANSFERASE WBBL"/>
    <property type="match status" value="1"/>
</dbReference>
<dbReference type="InterPro" id="IPR001173">
    <property type="entry name" value="Glyco_trans_2-like"/>
</dbReference>
<evidence type="ECO:0000259" key="5">
    <source>
        <dbReference type="Pfam" id="PF00535"/>
    </source>
</evidence>
<comment type="caution">
    <text evidence="6">The sequence shown here is derived from an EMBL/GenBank/DDBJ whole genome shotgun (WGS) entry which is preliminary data.</text>
</comment>
<evidence type="ECO:0000313" key="6">
    <source>
        <dbReference type="EMBL" id="KKT39145.1"/>
    </source>
</evidence>
<dbReference type="GO" id="GO:0016757">
    <property type="term" value="F:glycosyltransferase activity"/>
    <property type="evidence" value="ECO:0007669"/>
    <property type="project" value="UniProtKB-KW"/>
</dbReference>
<keyword evidence="4" id="KW-1133">Transmembrane helix</keyword>
<dbReference type="CDD" id="cd04186">
    <property type="entry name" value="GT_2_like_c"/>
    <property type="match status" value="1"/>
</dbReference>